<dbReference type="AlphaFoldDB" id="A0A395W9R4"/>
<dbReference type="EMBL" id="QRYQ01000006">
    <property type="protein sequence ID" value="RGU92326.1"/>
    <property type="molecule type" value="Genomic_DNA"/>
</dbReference>
<dbReference type="GeneID" id="66579401"/>
<evidence type="ECO:0000313" key="2">
    <source>
        <dbReference type="Proteomes" id="UP000265489"/>
    </source>
</evidence>
<dbReference type="RefSeq" id="WP_118324972.1">
    <property type="nucleotide sequence ID" value="NZ_QRYH01000007.1"/>
</dbReference>
<name>A0A395W9R4_9FIRM</name>
<accession>A0A395W9R4</accession>
<reference evidence="1 2" key="1">
    <citation type="submission" date="2018-08" db="EMBL/GenBank/DDBJ databases">
        <title>A genome reference for cultivated species of the human gut microbiota.</title>
        <authorList>
            <person name="Zou Y."/>
            <person name="Xue W."/>
            <person name="Luo G."/>
        </authorList>
    </citation>
    <scope>NUCLEOTIDE SEQUENCE [LARGE SCALE GENOMIC DNA]</scope>
    <source>
        <strain evidence="1 2">AF15-20</strain>
    </source>
</reference>
<protein>
    <submittedName>
        <fullName evidence="1">Uncharacterized protein</fullName>
    </submittedName>
</protein>
<comment type="caution">
    <text evidence="1">The sequence shown here is derived from an EMBL/GenBank/DDBJ whole genome shotgun (WGS) entry which is preliminary data.</text>
</comment>
<dbReference type="Proteomes" id="UP000265489">
    <property type="component" value="Unassembled WGS sequence"/>
</dbReference>
<organism evidence="1 2">
    <name type="scientific">Holdemanella biformis</name>
    <dbReference type="NCBI Taxonomy" id="1735"/>
    <lineage>
        <taxon>Bacteria</taxon>
        <taxon>Bacillati</taxon>
        <taxon>Bacillota</taxon>
        <taxon>Erysipelotrichia</taxon>
        <taxon>Erysipelotrichales</taxon>
        <taxon>Erysipelotrichaceae</taxon>
        <taxon>Holdemanella</taxon>
    </lineage>
</organism>
<sequence length="93" mass="10946">MKKVLGLMFVLLCFTGCANKEINYEKPSSIKEENYATYAEWVEDEMLMIDRYLDISDKELADIKKDAMNDPEYFREFVESFNEQIEGLLQEGK</sequence>
<proteinExistence type="predicted"/>
<gene>
    <name evidence="1" type="ORF">DWW32_04935</name>
</gene>
<evidence type="ECO:0000313" key="1">
    <source>
        <dbReference type="EMBL" id="RGU92326.1"/>
    </source>
</evidence>